<feature type="transmembrane region" description="Helical" evidence="9">
    <location>
        <begin position="158"/>
        <end position="181"/>
    </location>
</feature>
<feature type="transmembrane region" description="Helical" evidence="9">
    <location>
        <begin position="26"/>
        <end position="47"/>
    </location>
</feature>
<dbReference type="Pfam" id="PF13796">
    <property type="entry name" value="Sensor"/>
    <property type="match status" value="1"/>
</dbReference>
<dbReference type="InterPro" id="IPR025828">
    <property type="entry name" value="Put_sensor_dom"/>
</dbReference>
<dbReference type="PANTHER" id="PTHR24421">
    <property type="entry name" value="NITRATE/NITRITE SENSOR PROTEIN NARX-RELATED"/>
    <property type="match status" value="1"/>
</dbReference>
<dbReference type="GO" id="GO:0046983">
    <property type="term" value="F:protein dimerization activity"/>
    <property type="evidence" value="ECO:0007669"/>
    <property type="project" value="InterPro"/>
</dbReference>
<organism evidence="12 13">
    <name type="scientific">Catellatospora coxensis</name>
    <dbReference type="NCBI Taxonomy" id="310354"/>
    <lineage>
        <taxon>Bacteria</taxon>
        <taxon>Bacillati</taxon>
        <taxon>Actinomycetota</taxon>
        <taxon>Actinomycetes</taxon>
        <taxon>Micromonosporales</taxon>
        <taxon>Micromonosporaceae</taxon>
        <taxon>Catellatospora</taxon>
    </lineage>
</organism>
<dbReference type="GO" id="GO:0000155">
    <property type="term" value="F:phosphorelay sensor kinase activity"/>
    <property type="evidence" value="ECO:0007669"/>
    <property type="project" value="InterPro"/>
</dbReference>
<dbReference type="GO" id="GO:0016020">
    <property type="term" value="C:membrane"/>
    <property type="evidence" value="ECO:0007669"/>
    <property type="project" value="InterPro"/>
</dbReference>
<dbReference type="SUPFAM" id="SSF55874">
    <property type="entry name" value="ATPase domain of HSP90 chaperone/DNA topoisomerase II/histidine kinase"/>
    <property type="match status" value="1"/>
</dbReference>
<dbReference type="InterPro" id="IPR050482">
    <property type="entry name" value="Sensor_HK_TwoCompSys"/>
</dbReference>
<evidence type="ECO:0000256" key="1">
    <source>
        <dbReference type="ARBA" id="ARBA00000085"/>
    </source>
</evidence>
<dbReference type="AlphaFoldDB" id="A0A8J3KZA8"/>
<feature type="transmembrane region" description="Helical" evidence="9">
    <location>
        <begin position="119"/>
        <end position="146"/>
    </location>
</feature>
<evidence type="ECO:0000256" key="7">
    <source>
        <dbReference type="ARBA" id="ARBA00022840"/>
    </source>
</evidence>
<keyword evidence="6 12" id="KW-0418">Kinase</keyword>
<keyword evidence="3" id="KW-0597">Phosphoprotein</keyword>
<dbReference type="InterPro" id="IPR036890">
    <property type="entry name" value="HATPase_C_sf"/>
</dbReference>
<dbReference type="RefSeq" id="WP_203690320.1">
    <property type="nucleotide sequence ID" value="NZ_BAAALC010000002.1"/>
</dbReference>
<comment type="caution">
    <text evidence="12">The sequence shown here is derived from an EMBL/GenBank/DDBJ whole genome shotgun (WGS) entry which is preliminary data.</text>
</comment>
<dbReference type="Gene3D" id="3.30.565.10">
    <property type="entry name" value="Histidine kinase-like ATPase, C-terminal domain"/>
    <property type="match status" value="1"/>
</dbReference>
<evidence type="ECO:0000256" key="3">
    <source>
        <dbReference type="ARBA" id="ARBA00022553"/>
    </source>
</evidence>
<evidence type="ECO:0000313" key="12">
    <source>
        <dbReference type="EMBL" id="GIG04840.1"/>
    </source>
</evidence>
<evidence type="ECO:0000256" key="8">
    <source>
        <dbReference type="ARBA" id="ARBA00023012"/>
    </source>
</evidence>
<evidence type="ECO:0000313" key="13">
    <source>
        <dbReference type="Proteomes" id="UP000630887"/>
    </source>
</evidence>
<keyword evidence="4" id="KW-0808">Transferase</keyword>
<accession>A0A8J3KZA8</accession>
<proteinExistence type="predicted"/>
<keyword evidence="13" id="KW-1185">Reference proteome</keyword>
<name>A0A8J3KZA8_9ACTN</name>
<protein>
    <recommendedName>
        <fullName evidence="2">histidine kinase</fullName>
        <ecNumber evidence="2">2.7.13.3</ecNumber>
    </recommendedName>
</protein>
<dbReference type="Proteomes" id="UP000630887">
    <property type="component" value="Unassembled WGS sequence"/>
</dbReference>
<keyword evidence="7" id="KW-0067">ATP-binding</keyword>
<dbReference type="InterPro" id="IPR011712">
    <property type="entry name" value="Sig_transdc_His_kin_sub3_dim/P"/>
</dbReference>
<sequence length="409" mass="43911">MHARTAWQALAQRPLRFLTSWWPWRSLAYLVSGVLVGGLVGTVVLMLAAAGLVLLIVLVGVLAILALLLSGIYVARFERWRLRLVDLDPAPDPHQRPAEAGLRAWLTTRLREPATWRELGFTALSLVGLWWMDLGVLFGALAVPVIVMLSPVDDSDVWGLAILGFVLLLPAPYTITAWAGARAAFTRAVLAPRDDELGAQLREVRASRARLMDAFELERRRIERDLHDGAQQRLVSLSVQLGLAGLDAEPGSPVARHLAAAQDQVALTLQELRALIRGVHPQVLTDHGLADAVGELATLSQVPVGVDIRLPHRLPAPVEVTAYYVVAEALANIAKHSGAQRAEVTGRLHTDLLVLEIRDNGTGGADAAAGSGLAGLADRLSVLDGRMRLSSPPGGPTLLHVEVPCHSGS</sequence>
<evidence type="ECO:0000259" key="10">
    <source>
        <dbReference type="Pfam" id="PF07730"/>
    </source>
</evidence>
<feature type="domain" description="Putative sensor" evidence="11">
    <location>
        <begin position="29"/>
        <end position="190"/>
    </location>
</feature>
<evidence type="ECO:0000259" key="11">
    <source>
        <dbReference type="Pfam" id="PF13796"/>
    </source>
</evidence>
<evidence type="ECO:0000256" key="4">
    <source>
        <dbReference type="ARBA" id="ARBA00022679"/>
    </source>
</evidence>
<evidence type="ECO:0000256" key="9">
    <source>
        <dbReference type="SAM" id="Phobius"/>
    </source>
</evidence>
<dbReference type="Gene3D" id="1.20.5.1930">
    <property type="match status" value="1"/>
</dbReference>
<gene>
    <name evidence="12" type="ORF">Cco03nite_15400</name>
</gene>
<reference evidence="12 13" key="1">
    <citation type="submission" date="2021-01" db="EMBL/GenBank/DDBJ databases">
        <title>Whole genome shotgun sequence of Catellatospora coxensis NBRC 107359.</title>
        <authorList>
            <person name="Komaki H."/>
            <person name="Tamura T."/>
        </authorList>
    </citation>
    <scope>NUCLEOTIDE SEQUENCE [LARGE SCALE GENOMIC DNA]</scope>
    <source>
        <strain evidence="12 13">NBRC 107359</strain>
    </source>
</reference>
<feature type="domain" description="Signal transduction histidine kinase subgroup 3 dimerisation and phosphoacceptor" evidence="10">
    <location>
        <begin position="218"/>
        <end position="284"/>
    </location>
</feature>
<dbReference type="EC" id="2.7.13.3" evidence="2"/>
<feature type="transmembrane region" description="Helical" evidence="9">
    <location>
        <begin position="53"/>
        <end position="75"/>
    </location>
</feature>
<evidence type="ECO:0000256" key="5">
    <source>
        <dbReference type="ARBA" id="ARBA00022741"/>
    </source>
</evidence>
<keyword evidence="8" id="KW-0902">Two-component regulatory system</keyword>
<dbReference type="PANTHER" id="PTHR24421:SF10">
    <property type="entry name" value="NITRATE_NITRITE SENSOR PROTEIN NARQ"/>
    <property type="match status" value="1"/>
</dbReference>
<dbReference type="GO" id="GO:0005524">
    <property type="term" value="F:ATP binding"/>
    <property type="evidence" value="ECO:0007669"/>
    <property type="project" value="UniProtKB-KW"/>
</dbReference>
<evidence type="ECO:0000256" key="6">
    <source>
        <dbReference type="ARBA" id="ARBA00022777"/>
    </source>
</evidence>
<keyword evidence="9" id="KW-1133">Transmembrane helix</keyword>
<keyword evidence="9" id="KW-0812">Transmembrane</keyword>
<dbReference type="EMBL" id="BONI01000009">
    <property type="protein sequence ID" value="GIG04840.1"/>
    <property type="molecule type" value="Genomic_DNA"/>
</dbReference>
<evidence type="ECO:0000256" key="2">
    <source>
        <dbReference type="ARBA" id="ARBA00012438"/>
    </source>
</evidence>
<dbReference type="Pfam" id="PF07730">
    <property type="entry name" value="HisKA_3"/>
    <property type="match status" value="1"/>
</dbReference>
<comment type="catalytic activity">
    <reaction evidence="1">
        <text>ATP + protein L-histidine = ADP + protein N-phospho-L-histidine.</text>
        <dbReference type="EC" id="2.7.13.3"/>
    </reaction>
</comment>
<keyword evidence="9" id="KW-0472">Membrane</keyword>
<keyword evidence="5" id="KW-0547">Nucleotide-binding</keyword>